<dbReference type="InterPro" id="IPR014830">
    <property type="entry name" value="Glycolipid_transfer_prot_dom"/>
</dbReference>
<feature type="compositionally biased region" description="Low complexity" evidence="1">
    <location>
        <begin position="153"/>
        <end position="167"/>
    </location>
</feature>
<evidence type="ECO:0000259" key="2">
    <source>
        <dbReference type="Pfam" id="PF08718"/>
    </source>
</evidence>
<name>Q4RHX6_TETNG</name>
<organism evidence="3">
    <name type="scientific">Tetraodon nigroviridis</name>
    <name type="common">Spotted green pufferfish</name>
    <name type="synonym">Chelonodon nigroviridis</name>
    <dbReference type="NCBI Taxonomy" id="99883"/>
    <lineage>
        <taxon>Eukaryota</taxon>
        <taxon>Metazoa</taxon>
        <taxon>Chordata</taxon>
        <taxon>Craniata</taxon>
        <taxon>Vertebrata</taxon>
        <taxon>Euteleostomi</taxon>
        <taxon>Actinopterygii</taxon>
        <taxon>Neopterygii</taxon>
        <taxon>Teleostei</taxon>
        <taxon>Neoteleostei</taxon>
        <taxon>Acanthomorphata</taxon>
        <taxon>Eupercaria</taxon>
        <taxon>Tetraodontiformes</taxon>
        <taxon>Tetradontoidea</taxon>
        <taxon>Tetraodontidae</taxon>
        <taxon>Tetraodon</taxon>
    </lineage>
</organism>
<reference evidence="3" key="1">
    <citation type="journal article" date="2004" name="Nature">
        <title>Genome duplication in the teleost fish Tetraodon nigroviridis reveals the early vertebrate proto-karyotype.</title>
        <authorList>
            <person name="Jaillon O."/>
            <person name="Aury J.-M."/>
            <person name="Brunet F."/>
            <person name="Petit J.-L."/>
            <person name="Stange-Thomann N."/>
            <person name="Mauceli E."/>
            <person name="Bouneau L."/>
            <person name="Fischer C."/>
            <person name="Ozouf-Costaz C."/>
            <person name="Bernot A."/>
            <person name="Nicaud S."/>
            <person name="Jaffe D."/>
            <person name="Fisher S."/>
            <person name="Lutfalla G."/>
            <person name="Dossat C."/>
            <person name="Segurens B."/>
            <person name="Dasilva C."/>
            <person name="Salanoubat M."/>
            <person name="Levy M."/>
            <person name="Boudet N."/>
            <person name="Castellano S."/>
            <person name="Anthouard V."/>
            <person name="Jubin C."/>
            <person name="Castelli V."/>
            <person name="Katinka M."/>
            <person name="Vacherie B."/>
            <person name="Biemont C."/>
            <person name="Skalli Z."/>
            <person name="Cattolico L."/>
            <person name="Poulain J."/>
            <person name="De Berardinis V."/>
            <person name="Cruaud C."/>
            <person name="Duprat S."/>
            <person name="Brottier P."/>
            <person name="Coutanceau J.-P."/>
            <person name="Gouzy J."/>
            <person name="Parra G."/>
            <person name="Lardier G."/>
            <person name="Chapple C."/>
            <person name="McKernan K.J."/>
            <person name="McEwan P."/>
            <person name="Bosak S."/>
            <person name="Kellis M."/>
            <person name="Volff J.-N."/>
            <person name="Guigo R."/>
            <person name="Zody M.C."/>
            <person name="Mesirov J."/>
            <person name="Lindblad-Toh K."/>
            <person name="Birren B."/>
            <person name="Nusbaum C."/>
            <person name="Kahn D."/>
            <person name="Robinson-Rechavi M."/>
            <person name="Laudet V."/>
            <person name="Schachter V."/>
            <person name="Quetier F."/>
            <person name="Saurin W."/>
            <person name="Scarpelli C."/>
            <person name="Wincker P."/>
            <person name="Lander E.S."/>
            <person name="Weissenbach J."/>
            <person name="Roest Crollius H."/>
        </authorList>
    </citation>
    <scope>NUCLEOTIDE SEQUENCE [LARGE SCALE GENOMIC DNA]</scope>
</reference>
<feature type="non-terminal residue" evidence="3">
    <location>
        <position position="1"/>
    </location>
</feature>
<dbReference type="KEGG" id="tng:GSTEN00034131G001"/>
<dbReference type="Pfam" id="PF08718">
    <property type="entry name" value="GLTP"/>
    <property type="match status" value="1"/>
</dbReference>
<dbReference type="InterPro" id="IPR036497">
    <property type="entry name" value="GLTP_sf"/>
</dbReference>
<feature type="domain" description="Glycolipid transfer protein" evidence="2">
    <location>
        <begin position="28"/>
        <end position="65"/>
    </location>
</feature>
<comment type="caution">
    <text evidence="3">The sequence shown here is derived from an EMBL/GenBank/DDBJ whole genome shotgun (WGS) entry which is preliminary data.</text>
</comment>
<evidence type="ECO:0000256" key="1">
    <source>
        <dbReference type="SAM" id="MobiDB-lite"/>
    </source>
</evidence>
<dbReference type="AlphaFoldDB" id="Q4RHX6"/>
<sequence length="361" mass="39148">EDTEHVETFFSTMSHRFSDMRLDDDSGIPTQEFLDSCYAIVPLLDKLGSTVFAPVKMDFVGNIKVCVDFPDKSSFPQHENKPVVRISPSVWNFNVQTTFHRVSPPCRKFTRSCCRTPTASPRSSPSCCTKSRTASPWFAILPQRLCCGCDEASSSSRSSLQRSTRGSKTSREHSVSSRTQRVWKDPPAVPWMGRARSVCCRCFPLSLSISALQHGVCVCMILFLPRGRVLPAGTESSSILSKLQRRPGVDRGRRAEERLHQGDAPGPGGLPARHGAAAGHPGPPVRGVQPGVGRSGVKTEAPMLSLPVGADRGGQKGSWLLPGALEGILCTKEGDCALCHLQVFPGVVEHLCQFEGPLVGL</sequence>
<dbReference type="Gene3D" id="1.10.3520.10">
    <property type="entry name" value="Glycolipid transfer protein"/>
    <property type="match status" value="1"/>
</dbReference>
<gene>
    <name evidence="3" type="ORF">GSTENG00034131001</name>
</gene>
<evidence type="ECO:0000313" key="3">
    <source>
        <dbReference type="EMBL" id="CAG12006.1"/>
    </source>
</evidence>
<dbReference type="SUPFAM" id="SSF110004">
    <property type="entry name" value="Glycolipid transfer protein, GLTP"/>
    <property type="match status" value="1"/>
</dbReference>
<feature type="region of interest" description="Disordered" evidence="1">
    <location>
        <begin position="152"/>
        <end position="182"/>
    </location>
</feature>
<dbReference type="GO" id="GO:0005737">
    <property type="term" value="C:cytoplasm"/>
    <property type="evidence" value="ECO:0007669"/>
    <property type="project" value="InterPro"/>
</dbReference>
<dbReference type="EMBL" id="CAAE01015044">
    <property type="protein sequence ID" value="CAG12006.1"/>
    <property type="molecule type" value="Genomic_DNA"/>
</dbReference>
<reference evidence="3" key="2">
    <citation type="submission" date="2004-02" db="EMBL/GenBank/DDBJ databases">
        <authorList>
            <consortium name="Genoscope"/>
            <consortium name="Whitehead Institute Centre for Genome Research"/>
        </authorList>
    </citation>
    <scope>NUCLEOTIDE SEQUENCE</scope>
</reference>
<dbReference type="GO" id="GO:0120013">
    <property type="term" value="F:lipid transfer activity"/>
    <property type="evidence" value="ECO:0007669"/>
    <property type="project" value="InterPro"/>
</dbReference>
<feature type="compositionally biased region" description="Low complexity" evidence="1">
    <location>
        <begin position="270"/>
        <end position="296"/>
    </location>
</feature>
<dbReference type="OrthoDB" id="1854502at2759"/>
<feature type="region of interest" description="Disordered" evidence="1">
    <location>
        <begin position="235"/>
        <end position="296"/>
    </location>
</feature>
<proteinExistence type="predicted"/>
<feature type="compositionally biased region" description="Basic and acidic residues" evidence="1">
    <location>
        <begin position="247"/>
        <end position="261"/>
    </location>
</feature>
<accession>Q4RHX6</accession>
<protein>
    <submittedName>
        <fullName evidence="3">(spotted green pufferfish) hypothetical protein</fullName>
    </submittedName>
</protein>